<dbReference type="InterPro" id="IPR041667">
    <property type="entry name" value="Cupin_8"/>
</dbReference>
<comment type="caution">
    <text evidence="2">The sequence shown here is derived from an EMBL/GenBank/DDBJ whole genome shotgun (WGS) entry which is preliminary data.</text>
</comment>
<evidence type="ECO:0000313" key="3">
    <source>
        <dbReference type="Proteomes" id="UP000540989"/>
    </source>
</evidence>
<organism evidence="2 3">
    <name type="scientific">Granulicella aggregans</name>
    <dbReference type="NCBI Taxonomy" id="474949"/>
    <lineage>
        <taxon>Bacteria</taxon>
        <taxon>Pseudomonadati</taxon>
        <taxon>Acidobacteriota</taxon>
        <taxon>Terriglobia</taxon>
        <taxon>Terriglobales</taxon>
        <taxon>Acidobacteriaceae</taxon>
        <taxon>Granulicella</taxon>
    </lineage>
</organism>
<dbReference type="Proteomes" id="UP000540989">
    <property type="component" value="Unassembled WGS sequence"/>
</dbReference>
<dbReference type="EMBL" id="JACHIP010000005">
    <property type="protein sequence ID" value="MBB5058835.1"/>
    <property type="molecule type" value="Genomic_DNA"/>
</dbReference>
<dbReference type="PANTHER" id="PTHR12461:SF105">
    <property type="entry name" value="HYPOXIA-INDUCIBLE FACTOR 1-ALPHA INHIBITOR"/>
    <property type="match status" value="1"/>
</dbReference>
<dbReference type="InterPro" id="IPR014710">
    <property type="entry name" value="RmlC-like_jellyroll"/>
</dbReference>
<protein>
    <recommendedName>
        <fullName evidence="1">JmjC domain-containing protein</fullName>
    </recommendedName>
</protein>
<proteinExistence type="predicted"/>
<dbReference type="Gene3D" id="2.60.120.10">
    <property type="entry name" value="Jelly Rolls"/>
    <property type="match status" value="1"/>
</dbReference>
<sequence>MLNHDMPLSIIDRLQFSKDSLNGTLPIHVIDGAKNWPAVKKWNPEDIANLVPSRQVDLTISLDGSFGINPDGLPSHPDTRKIIKNVSFREAALIISQNHDAQTRFYISQQSISQKLPELLNDIERWTTTDEGINIWFGSADVSSPLHYDPSINVFGQIYGYKEITLFSPADTPYLYPFPPDSLLPHLSFVDFSDPDLERHPQFLLATPIKVTLGPGQLLFLPPFWWHHVRSKTISISVNQWSSPRLHQYLGDGARDLLRRQLPIDRMQRKTQTNFMVSELLDGAEQLALLDPKLSIGALLAALNGTISYIDPKIHRQLQDKLLYLANQLDQFPQLPSTDIIHCVRQIRFSLNTVIS</sequence>
<evidence type="ECO:0000259" key="1">
    <source>
        <dbReference type="PROSITE" id="PS51184"/>
    </source>
</evidence>
<dbReference type="PROSITE" id="PS51184">
    <property type="entry name" value="JMJC"/>
    <property type="match status" value="1"/>
</dbReference>
<name>A0A7W8E636_9BACT</name>
<keyword evidence="3" id="KW-1185">Reference proteome</keyword>
<evidence type="ECO:0000313" key="2">
    <source>
        <dbReference type="EMBL" id="MBB5058835.1"/>
    </source>
</evidence>
<reference evidence="2 3" key="1">
    <citation type="submission" date="2020-08" db="EMBL/GenBank/DDBJ databases">
        <title>Genomic Encyclopedia of Type Strains, Phase IV (KMG-V): Genome sequencing to study the core and pangenomes of soil and plant-associated prokaryotes.</title>
        <authorList>
            <person name="Whitman W."/>
        </authorList>
    </citation>
    <scope>NUCLEOTIDE SEQUENCE [LARGE SCALE GENOMIC DNA]</scope>
    <source>
        <strain evidence="2 3">M8UP14</strain>
    </source>
</reference>
<accession>A0A7W8E636</accession>
<dbReference type="Pfam" id="PF13621">
    <property type="entry name" value="Cupin_8"/>
    <property type="match status" value="1"/>
</dbReference>
<dbReference type="PANTHER" id="PTHR12461">
    <property type="entry name" value="HYPOXIA-INDUCIBLE FACTOR 1 ALPHA INHIBITOR-RELATED"/>
    <property type="match status" value="1"/>
</dbReference>
<gene>
    <name evidence="2" type="ORF">HDF16_003558</name>
</gene>
<dbReference type="AlphaFoldDB" id="A0A7W8E636"/>
<dbReference type="RefSeq" id="WP_184219306.1">
    <property type="nucleotide sequence ID" value="NZ_JACHIP010000005.1"/>
</dbReference>
<dbReference type="SMART" id="SM00558">
    <property type="entry name" value="JmjC"/>
    <property type="match status" value="1"/>
</dbReference>
<dbReference type="InterPro" id="IPR003347">
    <property type="entry name" value="JmjC_dom"/>
</dbReference>
<dbReference type="SUPFAM" id="SSF51197">
    <property type="entry name" value="Clavaminate synthase-like"/>
    <property type="match status" value="1"/>
</dbReference>
<feature type="domain" description="JmjC" evidence="1">
    <location>
        <begin position="105"/>
        <end position="257"/>
    </location>
</feature>